<protein>
    <submittedName>
        <fullName evidence="3">Robl_LC7 domain-containing protein</fullName>
    </submittedName>
</protein>
<dbReference type="Gene3D" id="3.30.450.30">
    <property type="entry name" value="Dynein light chain 2a, cytoplasmic"/>
    <property type="match status" value="1"/>
</dbReference>
<comment type="similarity">
    <text evidence="1">Belongs to the GAMAD family.</text>
</comment>
<evidence type="ECO:0000313" key="3">
    <source>
        <dbReference type="EnsemblMetazoa" id="GBRI044726-PA"/>
    </source>
</evidence>
<dbReference type="Pfam" id="PF03259">
    <property type="entry name" value="Robl_LC7"/>
    <property type="match status" value="1"/>
</dbReference>
<dbReference type="InterPro" id="IPR004942">
    <property type="entry name" value="Roadblock/LAMTOR2_dom"/>
</dbReference>
<dbReference type="EnsemblMetazoa" id="GBRI044726-RA">
    <property type="protein sequence ID" value="GBRI044726-PA"/>
    <property type="gene ID" value="GBRI044726"/>
</dbReference>
<keyword evidence="4" id="KW-1185">Reference proteome</keyword>
<dbReference type="SUPFAM" id="SSF103196">
    <property type="entry name" value="Roadblock/LC7 domain"/>
    <property type="match status" value="1"/>
</dbReference>
<sequence length="112" mass="12589">MLTLKKDQIKRNRAYVEEAFRLIHGKTDVAHTMILNSDGNPIKTSMELNASIQYAGLFGILRDKVTIGLQKINPGDELLILRVRTTSSEIIMLPDGKITVLVIQKPLDRFNA</sequence>
<organism evidence="3 4">
    <name type="scientific">Glossina brevipalpis</name>
    <dbReference type="NCBI Taxonomy" id="37001"/>
    <lineage>
        <taxon>Eukaryota</taxon>
        <taxon>Metazoa</taxon>
        <taxon>Ecdysozoa</taxon>
        <taxon>Arthropoda</taxon>
        <taxon>Hexapoda</taxon>
        <taxon>Insecta</taxon>
        <taxon>Pterygota</taxon>
        <taxon>Neoptera</taxon>
        <taxon>Endopterygota</taxon>
        <taxon>Diptera</taxon>
        <taxon>Brachycera</taxon>
        <taxon>Muscomorpha</taxon>
        <taxon>Hippoboscoidea</taxon>
        <taxon>Glossinidae</taxon>
        <taxon>Glossina</taxon>
    </lineage>
</organism>
<proteinExistence type="inferred from homology"/>
<evidence type="ECO:0000313" key="4">
    <source>
        <dbReference type="Proteomes" id="UP000091820"/>
    </source>
</evidence>
<accession>A0A1A9X5A1</accession>
<dbReference type="Proteomes" id="UP000091820">
    <property type="component" value="Unassembled WGS sequence"/>
</dbReference>
<evidence type="ECO:0000259" key="2">
    <source>
        <dbReference type="SMART" id="SM00960"/>
    </source>
</evidence>
<dbReference type="VEuPathDB" id="VectorBase:GBRI044726"/>
<feature type="domain" description="Roadblock/LAMTOR2" evidence="2">
    <location>
        <begin position="16"/>
        <end position="104"/>
    </location>
</feature>
<name>A0A1A9X5A1_9MUSC</name>
<reference evidence="4" key="1">
    <citation type="submission" date="2014-03" db="EMBL/GenBank/DDBJ databases">
        <authorList>
            <person name="Aksoy S."/>
            <person name="Warren W."/>
            <person name="Wilson R.K."/>
        </authorList>
    </citation>
    <scope>NUCLEOTIDE SEQUENCE [LARGE SCALE GENOMIC DNA]</scope>
    <source>
        <strain evidence="4">IAEA</strain>
    </source>
</reference>
<dbReference type="PANTHER" id="PTHR10779">
    <property type="entry name" value="DYNEIN LIGHT CHAIN ROADBLOCK"/>
    <property type="match status" value="1"/>
</dbReference>
<dbReference type="SMART" id="SM00960">
    <property type="entry name" value="Robl_LC7"/>
    <property type="match status" value="1"/>
</dbReference>
<dbReference type="AlphaFoldDB" id="A0A1A9X5A1"/>
<evidence type="ECO:0000256" key="1">
    <source>
        <dbReference type="ARBA" id="ARBA00007191"/>
    </source>
</evidence>
<reference evidence="3" key="2">
    <citation type="submission" date="2020-05" db="UniProtKB">
        <authorList>
            <consortium name="EnsemblMetazoa"/>
        </authorList>
    </citation>
    <scope>IDENTIFICATION</scope>
    <source>
        <strain evidence="3">IAEA</strain>
    </source>
</reference>
<dbReference type="STRING" id="37001.A0A1A9X5A1"/>